<dbReference type="Proteomes" id="UP000182227">
    <property type="component" value="Unassembled WGS sequence"/>
</dbReference>
<evidence type="ECO:0000313" key="2">
    <source>
        <dbReference type="EMBL" id="OBF18633.1"/>
    </source>
</evidence>
<protein>
    <submittedName>
        <fullName evidence="1">Transposase</fullName>
    </submittedName>
</protein>
<keyword evidence="6" id="KW-1185">Reference proteome</keyword>
<dbReference type="AlphaFoldDB" id="A0A0U1DS82"/>
<name>A0A0U1DS82_9MYCO</name>
<evidence type="ECO:0000313" key="6">
    <source>
        <dbReference type="Proteomes" id="UP000193811"/>
    </source>
</evidence>
<evidence type="ECO:0000313" key="4">
    <source>
        <dbReference type="Proteomes" id="UP000093779"/>
    </source>
</evidence>
<proteinExistence type="predicted"/>
<dbReference type="Proteomes" id="UP000193811">
    <property type="component" value="Unassembled WGS sequence"/>
</dbReference>
<evidence type="ECO:0000313" key="5">
    <source>
        <dbReference type="Proteomes" id="UP000182227"/>
    </source>
</evidence>
<dbReference type="EMBL" id="CTEF01000004">
    <property type="protein sequence ID" value="CQD20777.1"/>
    <property type="molecule type" value="Genomic_DNA"/>
</dbReference>
<reference evidence="1 5" key="1">
    <citation type="submission" date="2015-03" db="EMBL/GenBank/DDBJ databases">
        <authorList>
            <person name="Murphy D."/>
        </authorList>
    </citation>
    <scope>NUCLEOTIDE SEQUENCE [LARGE SCALE GENOMIC DNA]</scope>
    <source>
        <strain evidence="1 5">D16</strain>
    </source>
</reference>
<reference evidence="2 4" key="3">
    <citation type="submission" date="2016-06" db="EMBL/GenBank/DDBJ databases">
        <authorList>
            <person name="Kjaerup R.B."/>
            <person name="Dalgaard T.S."/>
            <person name="Juul-Madsen H.R."/>
        </authorList>
    </citation>
    <scope>NUCLEOTIDE SEQUENCE [LARGE SCALE GENOMIC DNA]</scope>
    <source>
        <strain evidence="2 4">ACS1953</strain>
    </source>
</reference>
<dbReference type="EMBL" id="LZHX01000062">
    <property type="protein sequence ID" value="OBF18633.1"/>
    <property type="molecule type" value="Genomic_DNA"/>
</dbReference>
<evidence type="ECO:0000313" key="3">
    <source>
        <dbReference type="EMBL" id="ORV30606.1"/>
    </source>
</evidence>
<evidence type="ECO:0000313" key="1">
    <source>
        <dbReference type="EMBL" id="CQD20777.1"/>
    </source>
</evidence>
<organism evidence="1 5">
    <name type="scientific">Mycolicibacterium conceptionense</name>
    <dbReference type="NCBI Taxonomy" id="451644"/>
    <lineage>
        <taxon>Bacteria</taxon>
        <taxon>Bacillati</taxon>
        <taxon>Actinomycetota</taxon>
        <taxon>Actinomycetes</taxon>
        <taxon>Mycobacteriales</taxon>
        <taxon>Mycobacteriaceae</taxon>
        <taxon>Mycolicibacterium</taxon>
    </lineage>
</organism>
<dbReference type="Proteomes" id="UP000093779">
    <property type="component" value="Unassembled WGS sequence"/>
</dbReference>
<gene>
    <name evidence="2" type="ORF">A5726_18790</name>
    <name evidence="3" type="ORF">AWB98_05005</name>
    <name evidence="1" type="ORF">BN970_04782</name>
</gene>
<sequence length="77" mass="8952">MLSVEDWAEIRRLRRSEQLSISEVAWVMGVARNTVKSALASDRPPKYQRERVGSVADEAEPRIRELLSAYPRPRRCR</sequence>
<accession>A0A0U1DS82</accession>
<dbReference type="EMBL" id="LQOP01000006">
    <property type="protein sequence ID" value="ORV30606.1"/>
    <property type="molecule type" value="Genomic_DNA"/>
</dbReference>
<reference evidence="3 6" key="2">
    <citation type="submission" date="2016-01" db="EMBL/GenBank/DDBJ databases">
        <title>The new phylogeny of the genus Mycobacterium.</title>
        <authorList>
            <person name="Tarcisio F."/>
            <person name="Conor M."/>
            <person name="Antonella G."/>
            <person name="Elisabetta G."/>
            <person name="Giulia F.S."/>
            <person name="Sara T."/>
            <person name="Anna F."/>
            <person name="Clotilde B."/>
            <person name="Roberto B."/>
            <person name="Veronica D.S."/>
            <person name="Fabio R."/>
            <person name="Monica P."/>
            <person name="Olivier J."/>
            <person name="Enrico T."/>
            <person name="Nicola S."/>
        </authorList>
    </citation>
    <scope>NUCLEOTIDE SEQUENCE [LARGE SCALE GENOMIC DNA]</scope>
    <source>
        <strain evidence="3 6">CCUG 50187</strain>
    </source>
</reference>